<gene>
    <name evidence="2" type="ORF">RM609_33810</name>
</gene>
<accession>A0ABU2SYD9</accession>
<feature type="compositionally biased region" description="Low complexity" evidence="1">
    <location>
        <begin position="175"/>
        <end position="189"/>
    </location>
</feature>
<comment type="caution">
    <text evidence="2">The sequence shown here is derived from an EMBL/GenBank/DDBJ whole genome shotgun (WGS) entry which is preliminary data.</text>
</comment>
<evidence type="ECO:0000313" key="3">
    <source>
        <dbReference type="Proteomes" id="UP001180531"/>
    </source>
</evidence>
<evidence type="ECO:0008006" key="4">
    <source>
        <dbReference type="Google" id="ProtNLM"/>
    </source>
</evidence>
<reference evidence="2" key="1">
    <citation type="submission" date="2024-05" db="EMBL/GenBank/DDBJ databases">
        <title>30 novel species of actinomycetes from the DSMZ collection.</title>
        <authorList>
            <person name="Nouioui I."/>
        </authorList>
    </citation>
    <scope>NUCLEOTIDE SEQUENCE</scope>
    <source>
        <strain evidence="2">DSM 40473</strain>
    </source>
</reference>
<name>A0ABU2SYD9_9ACTN</name>
<protein>
    <recommendedName>
        <fullName evidence="4">Secreted protein</fullName>
    </recommendedName>
</protein>
<evidence type="ECO:0000313" key="2">
    <source>
        <dbReference type="EMBL" id="MDT0454017.1"/>
    </source>
</evidence>
<feature type="region of interest" description="Disordered" evidence="1">
    <location>
        <begin position="175"/>
        <end position="200"/>
    </location>
</feature>
<keyword evidence="3" id="KW-1185">Reference proteome</keyword>
<proteinExistence type="predicted"/>
<evidence type="ECO:0000256" key="1">
    <source>
        <dbReference type="SAM" id="MobiDB-lite"/>
    </source>
</evidence>
<dbReference type="Proteomes" id="UP001180531">
    <property type="component" value="Unassembled WGS sequence"/>
</dbReference>
<dbReference type="EMBL" id="JAVRFI010000044">
    <property type="protein sequence ID" value="MDT0454017.1"/>
    <property type="molecule type" value="Genomic_DNA"/>
</dbReference>
<organism evidence="2 3">
    <name type="scientific">Streptomyces hesseae</name>
    <dbReference type="NCBI Taxonomy" id="3075519"/>
    <lineage>
        <taxon>Bacteria</taxon>
        <taxon>Bacillati</taxon>
        <taxon>Actinomycetota</taxon>
        <taxon>Actinomycetes</taxon>
        <taxon>Kitasatosporales</taxon>
        <taxon>Streptomycetaceae</taxon>
        <taxon>Streptomyces</taxon>
    </lineage>
</organism>
<sequence>MTTFEILAVILAAFSSCGSVGRRSLSVARFVVLISRVAIRISNRSSVSSIALASRCRITAVSMAVCFGSEARSSFGAVVPSPYRANAASRFGGTLFSFTRPSRYAAISSTRCNTFFIAVPVVRVGGLRSCSRYECRLPTGVFSSATRSPANDGSARHAAFATVVCSRFSAMRRTSATSRASTETPASSTRLRRSQPTAWSNSAFGPSTCAVHARPCRNARNFRPISWSS</sequence>